<proteinExistence type="predicted"/>
<dbReference type="OrthoDB" id="339900at2759"/>
<feature type="non-terminal residue" evidence="4">
    <location>
        <position position="1"/>
    </location>
</feature>
<dbReference type="EnsemblMetazoa" id="CapteT198881">
    <property type="protein sequence ID" value="CapteP198881"/>
    <property type="gene ID" value="CapteG198881"/>
</dbReference>
<evidence type="ECO:0000256" key="3">
    <source>
        <dbReference type="PROSITE-ProRule" id="PRU00221"/>
    </source>
</evidence>
<dbReference type="InterPro" id="IPR015943">
    <property type="entry name" value="WD40/YVTN_repeat-like_dom_sf"/>
</dbReference>
<dbReference type="PANTHER" id="PTHR44019:SF8">
    <property type="entry name" value="POC1 CENTRIOLAR PROTEIN HOMOLOG"/>
    <property type="match status" value="1"/>
</dbReference>
<sequence length="371" mass="40705">ARSSSKICFVPHTGCLLPPGGQLLHKLSPHWQEVNDIDVLPNGALVASASDDNTVKVSNVSTGELLLTVTLPWDVLSVRFFSGGRHLAATTLLNNLYIIDYEAGIVTKEIKMGLGSNTKPIVACRTGDKAGVIGVLLPNKVQVIDAFTGKQLFCIPDQLDSKMSKTYNEKKHLVTREQYVVYAGYLKNCIQVLPLEKASDSTIKTIEVFPEQIDESTQASRSHITALTIAQSQGVTMAVVCDGLTEAFMCFNLDDHQLLISTAGKPNEFVAQCSFSPLNGHVYYATHVRIINMADNQRSLHFQHPCRVQKVIGLDGTHVVTLGDDSVLRIWDQTIQPFSPDVSAFTGKVTDKSESNLAMFKEKNVWQFGNV</sequence>
<protein>
    <submittedName>
        <fullName evidence="4 5">Uncharacterized protein</fullName>
    </submittedName>
</protein>
<keyword evidence="1 3" id="KW-0853">WD repeat</keyword>
<reference evidence="5" key="3">
    <citation type="submission" date="2015-06" db="UniProtKB">
        <authorList>
            <consortium name="EnsemblMetazoa"/>
        </authorList>
    </citation>
    <scope>IDENTIFICATION</scope>
</reference>
<evidence type="ECO:0000256" key="2">
    <source>
        <dbReference type="ARBA" id="ARBA00022737"/>
    </source>
</evidence>
<keyword evidence="6" id="KW-1185">Reference proteome</keyword>
<accession>R7U9H8</accession>
<dbReference type="InterPro" id="IPR050505">
    <property type="entry name" value="WDR55/POC1"/>
</dbReference>
<dbReference type="EMBL" id="KB306471">
    <property type="protein sequence ID" value="ELT99785.1"/>
    <property type="molecule type" value="Genomic_DNA"/>
</dbReference>
<dbReference type="Gene3D" id="2.130.10.10">
    <property type="entry name" value="YVTN repeat-like/Quinoprotein amine dehydrogenase"/>
    <property type="match status" value="2"/>
</dbReference>
<dbReference type="SUPFAM" id="SSF50978">
    <property type="entry name" value="WD40 repeat-like"/>
    <property type="match status" value="1"/>
</dbReference>
<dbReference type="Proteomes" id="UP000014760">
    <property type="component" value="Unassembled WGS sequence"/>
</dbReference>
<evidence type="ECO:0000313" key="6">
    <source>
        <dbReference type="Proteomes" id="UP000014760"/>
    </source>
</evidence>
<dbReference type="Pfam" id="PF00400">
    <property type="entry name" value="WD40"/>
    <property type="match status" value="1"/>
</dbReference>
<dbReference type="PROSITE" id="PS50082">
    <property type="entry name" value="WD_REPEATS_2"/>
    <property type="match status" value="1"/>
</dbReference>
<dbReference type="InterPro" id="IPR036322">
    <property type="entry name" value="WD40_repeat_dom_sf"/>
</dbReference>
<feature type="repeat" description="WD" evidence="3">
    <location>
        <begin position="27"/>
        <end position="68"/>
    </location>
</feature>
<evidence type="ECO:0000313" key="4">
    <source>
        <dbReference type="EMBL" id="ELT99785.1"/>
    </source>
</evidence>
<dbReference type="AlphaFoldDB" id="R7U9H8"/>
<dbReference type="SMART" id="SM00320">
    <property type="entry name" value="WD40"/>
    <property type="match status" value="3"/>
</dbReference>
<keyword evidence="2" id="KW-0677">Repeat</keyword>
<evidence type="ECO:0000313" key="5">
    <source>
        <dbReference type="EnsemblMetazoa" id="CapteP198881"/>
    </source>
</evidence>
<organism evidence="4">
    <name type="scientific">Capitella teleta</name>
    <name type="common">Polychaete worm</name>
    <dbReference type="NCBI Taxonomy" id="283909"/>
    <lineage>
        <taxon>Eukaryota</taxon>
        <taxon>Metazoa</taxon>
        <taxon>Spiralia</taxon>
        <taxon>Lophotrochozoa</taxon>
        <taxon>Annelida</taxon>
        <taxon>Polychaeta</taxon>
        <taxon>Sedentaria</taxon>
        <taxon>Scolecida</taxon>
        <taxon>Capitellidae</taxon>
        <taxon>Capitella</taxon>
    </lineage>
</organism>
<evidence type="ECO:0000256" key="1">
    <source>
        <dbReference type="ARBA" id="ARBA00022574"/>
    </source>
</evidence>
<dbReference type="InterPro" id="IPR001680">
    <property type="entry name" value="WD40_rpt"/>
</dbReference>
<name>R7U9H8_CAPTE</name>
<dbReference type="STRING" id="283909.R7U9H8"/>
<dbReference type="EMBL" id="AMQN01026366">
    <property type="status" value="NOT_ANNOTATED_CDS"/>
    <property type="molecule type" value="Genomic_DNA"/>
</dbReference>
<reference evidence="6" key="1">
    <citation type="submission" date="2012-12" db="EMBL/GenBank/DDBJ databases">
        <authorList>
            <person name="Hellsten U."/>
            <person name="Grimwood J."/>
            <person name="Chapman J.A."/>
            <person name="Shapiro H."/>
            <person name="Aerts A."/>
            <person name="Otillar R.P."/>
            <person name="Terry A.Y."/>
            <person name="Boore J.L."/>
            <person name="Simakov O."/>
            <person name="Marletaz F."/>
            <person name="Cho S.-J."/>
            <person name="Edsinger-Gonzales E."/>
            <person name="Havlak P."/>
            <person name="Kuo D.-H."/>
            <person name="Larsson T."/>
            <person name="Lv J."/>
            <person name="Arendt D."/>
            <person name="Savage R."/>
            <person name="Osoegawa K."/>
            <person name="de Jong P."/>
            <person name="Lindberg D.R."/>
            <person name="Seaver E.C."/>
            <person name="Weisblat D.A."/>
            <person name="Putnam N.H."/>
            <person name="Grigoriev I.V."/>
            <person name="Rokhsar D.S."/>
        </authorList>
    </citation>
    <scope>NUCLEOTIDE SEQUENCE</scope>
    <source>
        <strain evidence="6">I ESC-2004</strain>
    </source>
</reference>
<dbReference type="PANTHER" id="PTHR44019">
    <property type="entry name" value="WD REPEAT-CONTAINING PROTEIN 55"/>
    <property type="match status" value="1"/>
</dbReference>
<gene>
    <name evidence="4" type="ORF">CAPTEDRAFT_198881</name>
</gene>
<dbReference type="HOGENOM" id="CLU_747174_0_0_1"/>
<reference evidence="4 6" key="2">
    <citation type="journal article" date="2013" name="Nature">
        <title>Insights into bilaterian evolution from three spiralian genomes.</title>
        <authorList>
            <person name="Simakov O."/>
            <person name="Marletaz F."/>
            <person name="Cho S.J."/>
            <person name="Edsinger-Gonzales E."/>
            <person name="Havlak P."/>
            <person name="Hellsten U."/>
            <person name="Kuo D.H."/>
            <person name="Larsson T."/>
            <person name="Lv J."/>
            <person name="Arendt D."/>
            <person name="Savage R."/>
            <person name="Osoegawa K."/>
            <person name="de Jong P."/>
            <person name="Grimwood J."/>
            <person name="Chapman J.A."/>
            <person name="Shapiro H."/>
            <person name="Aerts A."/>
            <person name="Otillar R.P."/>
            <person name="Terry A.Y."/>
            <person name="Boore J.L."/>
            <person name="Grigoriev I.V."/>
            <person name="Lindberg D.R."/>
            <person name="Seaver E.C."/>
            <person name="Weisblat D.A."/>
            <person name="Putnam N.H."/>
            <person name="Rokhsar D.S."/>
        </authorList>
    </citation>
    <scope>NUCLEOTIDE SEQUENCE</scope>
    <source>
        <strain evidence="4 6">I ESC-2004</strain>
    </source>
</reference>